<evidence type="ECO:0000313" key="2">
    <source>
        <dbReference type="EMBL" id="APA00950.1"/>
    </source>
</evidence>
<keyword evidence="1" id="KW-0812">Transmembrane</keyword>
<sequence length="272" mass="32771">MVFQFFIILVFGILALLLIVFRIIEPIYVFFFKKPLFLHIYPFSKKLNNEQKEILKTNFLFYNRLTPKKKRYFEHRVKEFVRKYEFIGKDIVITETMQILIAGTYVMLTFGLRKYLITLFTRIIIYPSSYYSSSNDAYHKGEFNPRMKSIVFSWEDYILGHQTTNDNINLGLHEFAHALHFHCMKSNDSSAAVFFDEFNKVTRYYTDAELNAELRSKGYFRLYAYQNQFEFLAVILEHFFETPKQFRKEHPELFVIVNNMLNFKEYLVEDSF</sequence>
<dbReference type="STRING" id="1306519.BIW12_09745"/>
<feature type="transmembrane region" description="Helical" evidence="1">
    <location>
        <begin position="6"/>
        <end position="24"/>
    </location>
</feature>
<dbReference type="Pfam" id="PF06167">
    <property type="entry name" value="Peptidase_M90"/>
    <property type="match status" value="1"/>
</dbReference>
<dbReference type="GO" id="GO:0005829">
    <property type="term" value="C:cytosol"/>
    <property type="evidence" value="ECO:0007669"/>
    <property type="project" value="TreeGrafter"/>
</dbReference>
<dbReference type="RefSeq" id="WP_071186292.1">
    <property type="nucleotide sequence ID" value="NZ_CP017774.1"/>
</dbReference>
<dbReference type="SUPFAM" id="SSF55486">
    <property type="entry name" value="Metalloproteases ('zincins'), catalytic domain"/>
    <property type="match status" value="1"/>
</dbReference>
<dbReference type="InterPro" id="IPR010384">
    <property type="entry name" value="MtfA_fam"/>
</dbReference>
<dbReference type="GO" id="GO:0004177">
    <property type="term" value="F:aminopeptidase activity"/>
    <property type="evidence" value="ECO:0007669"/>
    <property type="project" value="TreeGrafter"/>
</dbReference>
<accession>A0A1D9PED5</accession>
<dbReference type="AlphaFoldDB" id="A0A1D9PED5"/>
<dbReference type="InterPro" id="IPR042252">
    <property type="entry name" value="MtfA_N"/>
</dbReference>
<evidence type="ECO:0000256" key="1">
    <source>
        <dbReference type="SAM" id="Phobius"/>
    </source>
</evidence>
<reference evidence="2 3" key="1">
    <citation type="submission" date="2016-10" db="EMBL/GenBank/DDBJ databases">
        <title>Complete Genome Sequence of Flavobacterium sp. PK15.</title>
        <authorList>
            <person name="Ekwe A."/>
            <person name="Kim S.B."/>
        </authorList>
    </citation>
    <scope>NUCLEOTIDE SEQUENCE [LARGE SCALE GENOMIC DNA]</scope>
    <source>
        <strain evidence="2 3">PK15</strain>
    </source>
</reference>
<keyword evidence="3" id="KW-1185">Reference proteome</keyword>
<evidence type="ECO:0000313" key="3">
    <source>
        <dbReference type="Proteomes" id="UP000178198"/>
    </source>
</evidence>
<keyword evidence="1" id="KW-1133">Transmembrane helix</keyword>
<proteinExistence type="predicted"/>
<dbReference type="Gene3D" id="1.10.472.150">
    <property type="entry name" value="Glucose-regulated metallo-peptidase M90, N-terminal domain"/>
    <property type="match status" value="1"/>
</dbReference>
<name>A0A1D9PED5_9FLAO</name>
<dbReference type="CDD" id="cd20170">
    <property type="entry name" value="Peptidase_M90-like"/>
    <property type="match status" value="1"/>
</dbReference>
<evidence type="ECO:0008006" key="4">
    <source>
        <dbReference type="Google" id="ProtNLM"/>
    </source>
</evidence>
<protein>
    <recommendedName>
        <fullName evidence="4">Zinc-dependent peptidase</fullName>
    </recommendedName>
</protein>
<dbReference type="EMBL" id="CP017774">
    <property type="protein sequence ID" value="APA00950.1"/>
    <property type="molecule type" value="Genomic_DNA"/>
</dbReference>
<dbReference type="PANTHER" id="PTHR30164">
    <property type="entry name" value="MTFA PEPTIDASE"/>
    <property type="match status" value="1"/>
</dbReference>
<dbReference type="PANTHER" id="PTHR30164:SF2">
    <property type="entry name" value="PROTEIN MTFA"/>
    <property type="match status" value="1"/>
</dbReference>
<keyword evidence="1" id="KW-0472">Membrane</keyword>
<dbReference type="Proteomes" id="UP000178198">
    <property type="component" value="Chromosome"/>
</dbReference>
<gene>
    <name evidence="2" type="ORF">BIW12_09745</name>
</gene>
<dbReference type="KEGG" id="fcm:BIW12_09745"/>
<organism evidence="2 3">
    <name type="scientific">Flavobacterium commune</name>
    <dbReference type="NCBI Taxonomy" id="1306519"/>
    <lineage>
        <taxon>Bacteria</taxon>
        <taxon>Pseudomonadati</taxon>
        <taxon>Bacteroidota</taxon>
        <taxon>Flavobacteriia</taxon>
        <taxon>Flavobacteriales</taxon>
        <taxon>Flavobacteriaceae</taxon>
        <taxon>Flavobacterium</taxon>
    </lineage>
</organism>